<name>A0ABP9YYZ5_9FUNG</name>
<accession>A0ABP9YYZ5</accession>
<proteinExistence type="predicted"/>
<comment type="caution">
    <text evidence="1">The sequence shown here is derived from an EMBL/GenBank/DDBJ whole genome shotgun (WGS) entry which is preliminary data.</text>
</comment>
<protein>
    <submittedName>
        <fullName evidence="1">Uncharacterized protein</fullName>
    </submittedName>
</protein>
<dbReference type="Proteomes" id="UP001473302">
    <property type="component" value="Unassembled WGS sequence"/>
</dbReference>
<sequence length="233" mass="26886">MNGLQLAPIKGYSANAEVELEPLASLLTSFERLPLNDSSSIPLLRPTPVSINQYQIPFDSKKKSPFRNDINQLWSIYLKQQQDTGVDISNKQAMAKAYYQLDEKELNILRKVGKSTSNTSLLKKRAPASARITIDLRKRLHKPVNRRQKRKKMIRDELKRQLNTFTTIPKSEGFPWKAILSKKGYRNLKLEGWPRNIPISKRIDDFNPVELDKFEQSIKNGSIKIVNMHDIDE</sequence>
<evidence type="ECO:0000313" key="1">
    <source>
        <dbReference type="EMBL" id="GAA5812081.1"/>
    </source>
</evidence>
<keyword evidence="2" id="KW-1185">Reference proteome</keyword>
<evidence type="ECO:0000313" key="2">
    <source>
        <dbReference type="Proteomes" id="UP001473302"/>
    </source>
</evidence>
<organism evidence="1 2">
    <name type="scientific">Mucor flavus</name>
    <dbReference type="NCBI Taxonomy" id="439312"/>
    <lineage>
        <taxon>Eukaryota</taxon>
        <taxon>Fungi</taxon>
        <taxon>Fungi incertae sedis</taxon>
        <taxon>Mucoromycota</taxon>
        <taxon>Mucoromycotina</taxon>
        <taxon>Mucoromycetes</taxon>
        <taxon>Mucorales</taxon>
        <taxon>Mucorineae</taxon>
        <taxon>Mucoraceae</taxon>
        <taxon>Mucor</taxon>
    </lineage>
</organism>
<gene>
    <name evidence="1" type="ORF">MFLAVUS_005531</name>
</gene>
<dbReference type="EMBL" id="BAABUK010000012">
    <property type="protein sequence ID" value="GAA5812081.1"/>
    <property type="molecule type" value="Genomic_DNA"/>
</dbReference>
<reference evidence="1 2" key="1">
    <citation type="submission" date="2024-04" db="EMBL/GenBank/DDBJ databases">
        <title>genome sequences of Mucor flavus KT1a and Helicostylum pulchrum KT1b strains isolated from the surface of a dry-aged beef.</title>
        <authorList>
            <person name="Toyotome T."/>
            <person name="Hosono M."/>
            <person name="Torimaru M."/>
            <person name="Fukuda K."/>
            <person name="Mikami N."/>
        </authorList>
    </citation>
    <scope>NUCLEOTIDE SEQUENCE [LARGE SCALE GENOMIC DNA]</scope>
    <source>
        <strain evidence="1 2">KT1a</strain>
    </source>
</reference>